<dbReference type="AlphaFoldDB" id="A0A4Q0VQ59"/>
<proteinExistence type="predicted"/>
<dbReference type="OrthoDB" id="2886722at2"/>
<evidence type="ECO:0000313" key="3">
    <source>
        <dbReference type="EMBL" id="RXI98626.1"/>
    </source>
</evidence>
<feature type="chain" id="PRO_5020352048" evidence="2">
    <location>
        <begin position="24"/>
        <end position="139"/>
    </location>
</feature>
<accession>A0A4Q0VQ59</accession>
<dbReference type="RefSeq" id="WP_129079979.1">
    <property type="nucleotide sequence ID" value="NZ_QOUX01000046.1"/>
</dbReference>
<name>A0A4Q0VQ59_9BACI</name>
<comment type="caution">
    <text evidence="3">The sequence shown here is derived from an EMBL/GenBank/DDBJ whole genome shotgun (WGS) entry which is preliminary data.</text>
</comment>
<keyword evidence="1" id="KW-0812">Transmembrane</keyword>
<keyword evidence="4" id="KW-1185">Reference proteome</keyword>
<feature type="signal peptide" evidence="2">
    <location>
        <begin position="1"/>
        <end position="23"/>
    </location>
</feature>
<sequence>MRAIFRLCLLVLFFFSQVDQVFAHKMFIEPVKEGTVKVQYEDGSFSKRTVVYVYDEKGNEIQKGALDDKGYFYFDPLQAKVLNASDGIGHYTEWQVGETMNGKSLYSRWASAIVVLLCCLVIALLFSSRSKKKKQHHLA</sequence>
<protein>
    <submittedName>
        <fullName evidence="3">Uncharacterized protein</fullName>
    </submittedName>
</protein>
<organism evidence="3 4">
    <name type="scientific">Anaerobacillus alkaliphilus</name>
    <dbReference type="NCBI Taxonomy" id="1548597"/>
    <lineage>
        <taxon>Bacteria</taxon>
        <taxon>Bacillati</taxon>
        <taxon>Bacillota</taxon>
        <taxon>Bacilli</taxon>
        <taxon>Bacillales</taxon>
        <taxon>Bacillaceae</taxon>
        <taxon>Anaerobacillus</taxon>
    </lineage>
</organism>
<evidence type="ECO:0000313" key="4">
    <source>
        <dbReference type="Proteomes" id="UP000290649"/>
    </source>
</evidence>
<dbReference type="Proteomes" id="UP000290649">
    <property type="component" value="Unassembled WGS sequence"/>
</dbReference>
<keyword evidence="2" id="KW-0732">Signal</keyword>
<keyword evidence="1" id="KW-1133">Transmembrane helix</keyword>
<dbReference type="EMBL" id="QOUX01000046">
    <property type="protein sequence ID" value="RXI98626.1"/>
    <property type="molecule type" value="Genomic_DNA"/>
</dbReference>
<evidence type="ECO:0000256" key="1">
    <source>
        <dbReference type="SAM" id="Phobius"/>
    </source>
</evidence>
<gene>
    <name evidence="3" type="ORF">DS745_20130</name>
</gene>
<reference evidence="3 4" key="1">
    <citation type="journal article" date="2019" name="Int. J. Syst. Evol. Microbiol.">
        <title>Anaerobacillus alkaliphilus sp. nov., a novel alkaliphilic and moderately halophilic bacterium.</title>
        <authorList>
            <person name="Borsodi A.K."/>
            <person name="Aszalos J.M."/>
            <person name="Bihari P."/>
            <person name="Nagy I."/>
            <person name="Schumann P."/>
            <person name="Sproer C."/>
            <person name="Kovacs A.L."/>
            <person name="Boka K."/>
            <person name="Dobosy P."/>
            <person name="Ovari M."/>
            <person name="Szili-Kovacs T."/>
            <person name="Toth E."/>
        </authorList>
    </citation>
    <scope>NUCLEOTIDE SEQUENCE [LARGE SCALE GENOMIC DNA]</scope>
    <source>
        <strain evidence="3 4">B16-10</strain>
    </source>
</reference>
<keyword evidence="1" id="KW-0472">Membrane</keyword>
<evidence type="ECO:0000256" key="2">
    <source>
        <dbReference type="SAM" id="SignalP"/>
    </source>
</evidence>
<feature type="transmembrane region" description="Helical" evidence="1">
    <location>
        <begin position="106"/>
        <end position="126"/>
    </location>
</feature>